<evidence type="ECO:0000256" key="2">
    <source>
        <dbReference type="ARBA" id="ARBA00007171"/>
    </source>
</evidence>
<dbReference type="InterPro" id="IPR005311">
    <property type="entry name" value="PBP_dimer"/>
</dbReference>
<dbReference type="Proteomes" id="UP000677918">
    <property type="component" value="Unassembled WGS sequence"/>
</dbReference>
<keyword evidence="3" id="KW-0472">Membrane</keyword>
<dbReference type="SUPFAM" id="SSF56601">
    <property type="entry name" value="beta-lactamase/transpeptidase-like"/>
    <property type="match status" value="1"/>
</dbReference>
<dbReference type="Pfam" id="PF03717">
    <property type="entry name" value="PBP_dimer"/>
    <property type="match status" value="1"/>
</dbReference>
<dbReference type="SUPFAM" id="SSF54184">
    <property type="entry name" value="Penicillin-binding protein 2x (pbp-2x), c-terminal domain"/>
    <property type="match status" value="2"/>
</dbReference>
<dbReference type="InterPro" id="IPR001460">
    <property type="entry name" value="PCN-bd_Tpept"/>
</dbReference>
<dbReference type="EMBL" id="BOVK01000011">
    <property type="protein sequence ID" value="GIQ67964.1"/>
    <property type="molecule type" value="Genomic_DNA"/>
</dbReference>
<feature type="compositionally biased region" description="Acidic residues" evidence="4">
    <location>
        <begin position="721"/>
        <end position="736"/>
    </location>
</feature>
<dbReference type="Gene3D" id="3.90.1310.10">
    <property type="entry name" value="Penicillin-binding protein 2a (Domain 2)"/>
    <property type="match status" value="1"/>
</dbReference>
<organism evidence="7 8">
    <name type="scientific">Xylanibacillus composti</name>
    <dbReference type="NCBI Taxonomy" id="1572762"/>
    <lineage>
        <taxon>Bacteria</taxon>
        <taxon>Bacillati</taxon>
        <taxon>Bacillota</taxon>
        <taxon>Bacilli</taxon>
        <taxon>Bacillales</taxon>
        <taxon>Paenibacillaceae</taxon>
        <taxon>Xylanibacillus</taxon>
    </lineage>
</organism>
<evidence type="ECO:0000259" key="5">
    <source>
        <dbReference type="Pfam" id="PF00905"/>
    </source>
</evidence>
<evidence type="ECO:0000256" key="3">
    <source>
        <dbReference type="ARBA" id="ARBA00023136"/>
    </source>
</evidence>
<evidence type="ECO:0000256" key="4">
    <source>
        <dbReference type="SAM" id="MobiDB-lite"/>
    </source>
</evidence>
<dbReference type="PANTHER" id="PTHR30627">
    <property type="entry name" value="PEPTIDOGLYCAN D,D-TRANSPEPTIDASE"/>
    <property type="match status" value="1"/>
</dbReference>
<evidence type="ECO:0000313" key="8">
    <source>
        <dbReference type="Proteomes" id="UP000677918"/>
    </source>
</evidence>
<dbReference type="AlphaFoldDB" id="A0A8J4GZD3"/>
<dbReference type="SUPFAM" id="SSF56519">
    <property type="entry name" value="Penicillin binding protein dimerisation domain"/>
    <property type="match status" value="1"/>
</dbReference>
<evidence type="ECO:0000259" key="6">
    <source>
        <dbReference type="Pfam" id="PF03717"/>
    </source>
</evidence>
<sequence>MKKKVTLRSLLIGGGFTLLFVALMFRMYYLQVVEASVLLDGAKEIWSSSRELNPQRGAILDRNGKVLVQDGPAYTVAVNPALINKLNMGDAVVNVLAPALGMDDPSGRLKLIEKVNEKNARGEYYKQREIRNEGWKIDGDTAALIREGMEEKGLEGIYLIEEQKRYYPTEELAAHVLGYRGLDGTAALGLEFTYDETLKGIPGMIRYDRDRLGYELPNSKAIYEPAVDGKSLRLTIDENIQVYIEQAMQETWEKYRPKAITAVAVDPQTMEVLGMANMPTFNPNTYWDYESQQDFFNSAISGIYEPGSTFKIVTLSAAVEEGIFNPNATYQSGSIRVPGATIHDHNYSGWSEITYLEGLKRSSNVAFVKLGYEQLGYEKLNQYILDFGFGEKTGIDLPGEQSGRINFRGNIPSEVATATFGQGRVSVTAIQQVAAISAIANGGKLMEPILVKEVLEQGTGKVVSRTTPKVVRQVVSPETAEQVSEYLEGVISDQEVGTGRKAYIEGYRIAGKTGTAQKVVNGRYSQNNEYVVSFVGFGPVEDPRIALIVIVDEPRLGDYREGGDVVAPLFKEIMSKSLRYLGVAAKEPAERLVLAMPDTTVPQLEGFTRLAAENELLRRAMDMEWIGTGDTVLRQFPEAGGTAVPGDTVLLLSSEPKDTHLPDLTGKSLRDALQVTALLEYETTVDGQGFVVHQSVTGNRSVHIVLRPPGEPYDYTPAGEEQIEESPEGEMPEEATDSPTHEDWGELPDIETVPGA</sequence>
<dbReference type="InterPro" id="IPR036138">
    <property type="entry name" value="PBP_dimer_sf"/>
</dbReference>
<feature type="region of interest" description="Disordered" evidence="4">
    <location>
        <begin position="707"/>
        <end position="756"/>
    </location>
</feature>
<keyword evidence="8" id="KW-1185">Reference proteome</keyword>
<name>A0A8J4GZD3_9BACL</name>
<dbReference type="PANTHER" id="PTHR30627:SF26">
    <property type="entry name" value="PENICILLIN-BINDING PROTEIN 2B"/>
    <property type="match status" value="1"/>
</dbReference>
<comment type="caution">
    <text evidence="7">The sequence shown here is derived from an EMBL/GenBank/DDBJ whole genome shotgun (WGS) entry which is preliminary data.</text>
</comment>
<dbReference type="Pfam" id="PF00905">
    <property type="entry name" value="Transpeptidase"/>
    <property type="match status" value="1"/>
</dbReference>
<evidence type="ECO:0000313" key="7">
    <source>
        <dbReference type="EMBL" id="GIQ67964.1"/>
    </source>
</evidence>
<reference evidence="7" key="1">
    <citation type="submission" date="2021-04" db="EMBL/GenBank/DDBJ databases">
        <title>Draft genome sequence of Xylanibacillus composti strain K13.</title>
        <authorList>
            <person name="Uke A."/>
            <person name="Chhe C."/>
            <person name="Baramee S."/>
            <person name="Kosugi A."/>
        </authorList>
    </citation>
    <scope>NUCLEOTIDE SEQUENCE</scope>
    <source>
        <strain evidence="7">K13</strain>
    </source>
</reference>
<dbReference type="GO" id="GO:0008658">
    <property type="term" value="F:penicillin binding"/>
    <property type="evidence" value="ECO:0007669"/>
    <property type="project" value="InterPro"/>
</dbReference>
<dbReference type="GO" id="GO:0005886">
    <property type="term" value="C:plasma membrane"/>
    <property type="evidence" value="ECO:0007669"/>
    <property type="project" value="TreeGrafter"/>
</dbReference>
<comment type="subcellular location">
    <subcellularLocation>
        <location evidence="1">Membrane</location>
    </subcellularLocation>
</comment>
<evidence type="ECO:0000256" key="1">
    <source>
        <dbReference type="ARBA" id="ARBA00004370"/>
    </source>
</evidence>
<dbReference type="InterPro" id="IPR050515">
    <property type="entry name" value="Beta-lactam/transpept"/>
</dbReference>
<feature type="domain" description="Penicillin-binding protein dimerisation" evidence="6">
    <location>
        <begin position="52"/>
        <end position="218"/>
    </location>
</feature>
<dbReference type="Gene3D" id="3.40.710.10">
    <property type="entry name" value="DD-peptidase/beta-lactamase superfamily"/>
    <property type="match status" value="1"/>
</dbReference>
<dbReference type="RefSeq" id="WP_213410589.1">
    <property type="nucleotide sequence ID" value="NZ_BOVK01000011.1"/>
</dbReference>
<proteinExistence type="inferred from homology"/>
<accession>A0A8J4GZD3</accession>
<dbReference type="InterPro" id="IPR012338">
    <property type="entry name" value="Beta-lactam/transpept-like"/>
</dbReference>
<feature type="domain" description="Penicillin-binding protein transpeptidase" evidence="5">
    <location>
        <begin position="261"/>
        <end position="574"/>
    </location>
</feature>
<gene>
    <name evidence="7" type="primary">pbpB</name>
    <name evidence="7" type="ORF">XYCOK13_07880</name>
</gene>
<protein>
    <submittedName>
        <fullName evidence="7">Penicillin-binding protein 2B</fullName>
    </submittedName>
</protein>
<dbReference type="GO" id="GO:0071555">
    <property type="term" value="P:cell wall organization"/>
    <property type="evidence" value="ECO:0007669"/>
    <property type="project" value="TreeGrafter"/>
</dbReference>
<comment type="similarity">
    <text evidence="2">Belongs to the transpeptidase family.</text>
</comment>